<evidence type="ECO:0000256" key="1">
    <source>
        <dbReference type="SAM" id="MobiDB-lite"/>
    </source>
</evidence>
<reference evidence="2" key="1">
    <citation type="submission" date="2021-01" db="EMBL/GenBank/DDBJ databases">
        <authorList>
            <person name="Corre E."/>
            <person name="Pelletier E."/>
            <person name="Niang G."/>
            <person name="Scheremetjew M."/>
            <person name="Finn R."/>
            <person name="Kale V."/>
            <person name="Holt S."/>
            <person name="Cochrane G."/>
            <person name="Meng A."/>
            <person name="Brown T."/>
            <person name="Cohen L."/>
        </authorList>
    </citation>
    <scope>NUCLEOTIDE SEQUENCE</scope>
    <source>
        <strain evidence="2">SM1012Hels-07</strain>
    </source>
</reference>
<sequence length="380" mass="42561">MPSSKKPRLLGPSAADDSLPPPQRLSNVNDLSTDIIEMVLGNLPSQDIMRARVCRKWRQAARNTIVPLTEFKIDTARQYNAMEAMATSLPNLQQIAFHSLDYPEEHKYNDGGDPYEHEAVRTVNYVTHDIGIVSNFTKLIDLTIWAAPLNGRYPILFNSFPLLESLKISNCGCLIWHLDYLVSCPVLKELYCEGTPVQGNINCLRVLKDTLESISIGETLVGTHMIEGNLMDLADFPHLKDLFMFTVDRVKGDIRDIGENDFPMLEELDLSCCKAIIGSQHYSFQRISDVPAFMNDVHRLLKRNIMNDRCQWSLSEDQSPDWCEYDAEAVGEGSPGPGPPFDNELVLGQDHGWAGHGAFTNISVTVMIHLSTRARAKSNG</sequence>
<accession>A0A7S0TF97</accession>
<organism evidence="2">
    <name type="scientific">Skeletonema marinoi</name>
    <dbReference type="NCBI Taxonomy" id="267567"/>
    <lineage>
        <taxon>Eukaryota</taxon>
        <taxon>Sar</taxon>
        <taxon>Stramenopiles</taxon>
        <taxon>Ochrophyta</taxon>
        <taxon>Bacillariophyta</taxon>
        <taxon>Coscinodiscophyceae</taxon>
        <taxon>Thalassiosirophycidae</taxon>
        <taxon>Thalassiosirales</taxon>
        <taxon>Skeletonemataceae</taxon>
        <taxon>Skeletonema</taxon>
        <taxon>Skeletonema marinoi-dohrnii complex</taxon>
    </lineage>
</organism>
<evidence type="ECO:0000313" key="2">
    <source>
        <dbReference type="EMBL" id="CAD8732899.1"/>
    </source>
</evidence>
<dbReference type="InterPro" id="IPR032675">
    <property type="entry name" value="LRR_dom_sf"/>
</dbReference>
<dbReference type="SUPFAM" id="SSF52047">
    <property type="entry name" value="RNI-like"/>
    <property type="match status" value="1"/>
</dbReference>
<name>A0A7S0TF97_9STRA</name>
<proteinExistence type="predicted"/>
<dbReference type="SUPFAM" id="SSF81383">
    <property type="entry name" value="F-box domain"/>
    <property type="match status" value="1"/>
</dbReference>
<dbReference type="CDD" id="cd09917">
    <property type="entry name" value="F-box_SF"/>
    <property type="match status" value="1"/>
</dbReference>
<dbReference type="Gene3D" id="3.80.10.10">
    <property type="entry name" value="Ribonuclease Inhibitor"/>
    <property type="match status" value="1"/>
</dbReference>
<dbReference type="AlphaFoldDB" id="A0A7S0TF97"/>
<dbReference type="EMBL" id="HBFJ01000062">
    <property type="protein sequence ID" value="CAD8732899.1"/>
    <property type="molecule type" value="Transcribed_RNA"/>
</dbReference>
<feature type="region of interest" description="Disordered" evidence="1">
    <location>
        <begin position="1"/>
        <end position="23"/>
    </location>
</feature>
<dbReference type="InterPro" id="IPR036047">
    <property type="entry name" value="F-box-like_dom_sf"/>
</dbReference>
<gene>
    <name evidence="2" type="ORF">SMAR0319_LOCUS48</name>
</gene>
<evidence type="ECO:0008006" key="3">
    <source>
        <dbReference type="Google" id="ProtNLM"/>
    </source>
</evidence>
<protein>
    <recommendedName>
        <fullName evidence="3">F-box domain-containing protein</fullName>
    </recommendedName>
</protein>